<dbReference type="InterPro" id="IPR016169">
    <property type="entry name" value="FAD-bd_PCMH_sub2"/>
</dbReference>
<dbReference type="PROSITE" id="PS00198">
    <property type="entry name" value="4FE4S_FER_1"/>
    <property type="match status" value="1"/>
</dbReference>
<keyword evidence="5" id="KW-0560">Oxidoreductase</keyword>
<dbReference type="InterPro" id="IPR036318">
    <property type="entry name" value="FAD-bd_PCMH-like_sf"/>
</dbReference>
<proteinExistence type="predicted"/>
<evidence type="ECO:0000256" key="8">
    <source>
        <dbReference type="SAM" id="MobiDB-lite"/>
    </source>
</evidence>
<keyword evidence="7" id="KW-0411">Iron-sulfur</keyword>
<dbReference type="PROSITE" id="PS51387">
    <property type="entry name" value="FAD_PCMH"/>
    <property type="match status" value="1"/>
</dbReference>
<evidence type="ECO:0000256" key="1">
    <source>
        <dbReference type="ARBA" id="ARBA00001974"/>
    </source>
</evidence>
<dbReference type="InterPro" id="IPR016166">
    <property type="entry name" value="FAD-bd_PCMH"/>
</dbReference>
<dbReference type="Pfam" id="PF01565">
    <property type="entry name" value="FAD_binding_4"/>
    <property type="match status" value="1"/>
</dbReference>
<evidence type="ECO:0000256" key="4">
    <source>
        <dbReference type="ARBA" id="ARBA00022827"/>
    </source>
</evidence>
<feature type="compositionally biased region" description="Gly residues" evidence="8">
    <location>
        <begin position="9"/>
        <end position="19"/>
    </location>
</feature>
<feature type="domain" description="FAD-binding PCMH-type" evidence="9">
    <location>
        <begin position="56"/>
        <end position="284"/>
    </location>
</feature>
<evidence type="ECO:0000256" key="7">
    <source>
        <dbReference type="ARBA" id="ARBA00023014"/>
    </source>
</evidence>
<keyword evidence="4" id="KW-0274">FAD</keyword>
<dbReference type="EMBL" id="JAUUCC010000156">
    <property type="protein sequence ID" value="MEE2055185.1"/>
    <property type="molecule type" value="Genomic_DNA"/>
</dbReference>
<reference evidence="10 11" key="1">
    <citation type="submission" date="2023-07" db="EMBL/GenBank/DDBJ databases">
        <authorList>
            <person name="Girao M."/>
            <person name="Carvalho M.F."/>
        </authorList>
    </citation>
    <scope>NUCLEOTIDE SEQUENCE [LARGE SCALE GENOMIC DNA]</scope>
    <source>
        <strain evidence="10 11">66/93</strain>
    </source>
</reference>
<comment type="cofactor">
    <cofactor evidence="1">
        <name>FAD</name>
        <dbReference type="ChEBI" id="CHEBI:57692"/>
    </cofactor>
</comment>
<keyword evidence="6" id="KW-0408">Iron</keyword>
<evidence type="ECO:0000256" key="2">
    <source>
        <dbReference type="ARBA" id="ARBA00022630"/>
    </source>
</evidence>
<dbReference type="InterPro" id="IPR004113">
    <property type="entry name" value="FAD-bd_oxidored_4_C"/>
</dbReference>
<gene>
    <name evidence="10" type="ORF">Q8A49_32275</name>
</gene>
<dbReference type="Pfam" id="PF02913">
    <property type="entry name" value="FAD-oxidase_C"/>
    <property type="match status" value="1"/>
</dbReference>
<dbReference type="SUPFAM" id="SSF56176">
    <property type="entry name" value="FAD-binding/transporter-associated domain-like"/>
    <property type="match status" value="1"/>
</dbReference>
<dbReference type="InterPro" id="IPR017900">
    <property type="entry name" value="4Fe4S_Fe_S_CS"/>
</dbReference>
<name>A0ABU7L0V1_9ACTN</name>
<dbReference type="Gene3D" id="3.30.465.10">
    <property type="match status" value="1"/>
</dbReference>
<dbReference type="RefSeq" id="WP_330161967.1">
    <property type="nucleotide sequence ID" value="NZ_BAAAJA010000008.1"/>
</dbReference>
<evidence type="ECO:0000256" key="3">
    <source>
        <dbReference type="ARBA" id="ARBA00022723"/>
    </source>
</evidence>
<evidence type="ECO:0000256" key="5">
    <source>
        <dbReference type="ARBA" id="ARBA00023002"/>
    </source>
</evidence>
<comment type="caution">
    <text evidence="10">The sequence shown here is derived from an EMBL/GenBank/DDBJ whole genome shotgun (WGS) entry which is preliminary data.</text>
</comment>
<keyword evidence="3" id="KW-0479">Metal-binding</keyword>
<dbReference type="SUPFAM" id="SSF46548">
    <property type="entry name" value="alpha-helical ferredoxin"/>
    <property type="match status" value="1"/>
</dbReference>
<dbReference type="PANTHER" id="PTHR11748">
    <property type="entry name" value="D-LACTATE DEHYDROGENASE"/>
    <property type="match status" value="1"/>
</dbReference>
<dbReference type="InterPro" id="IPR017896">
    <property type="entry name" value="4Fe4S_Fe-S-bd"/>
</dbReference>
<dbReference type="Gene3D" id="1.10.45.10">
    <property type="entry name" value="Vanillyl-alcohol Oxidase, Chain A, domain 4"/>
    <property type="match status" value="1"/>
</dbReference>
<dbReference type="Gene3D" id="3.30.70.2740">
    <property type="match status" value="1"/>
</dbReference>
<dbReference type="SUPFAM" id="SSF55103">
    <property type="entry name" value="FAD-linked oxidases, C-terminal domain"/>
    <property type="match status" value="1"/>
</dbReference>
<dbReference type="InterPro" id="IPR006094">
    <property type="entry name" value="Oxid_FAD_bind_N"/>
</dbReference>
<evidence type="ECO:0000313" key="11">
    <source>
        <dbReference type="Proteomes" id="UP001348641"/>
    </source>
</evidence>
<keyword evidence="2" id="KW-0285">Flavoprotein</keyword>
<feature type="region of interest" description="Disordered" evidence="8">
    <location>
        <begin position="1"/>
        <end position="21"/>
    </location>
</feature>
<protein>
    <submittedName>
        <fullName evidence="10">FAD-linked oxidase C-terminal domain-containing protein</fullName>
    </submittedName>
</protein>
<evidence type="ECO:0000256" key="6">
    <source>
        <dbReference type="ARBA" id="ARBA00023004"/>
    </source>
</evidence>
<sequence length="989" mass="105445">MTSTTQKSGTGGSGGGGAAPAGLAAEARELLRREGVTDTRFDDYSRHLFSRDASMYAITPLGVVFPRDADEVAAVASVAGGLGVTLTPRGAGTSLAGQTVGAGLVVDMSRHMRSILSLDPEARVARVQPGVVQDELNAAAAPHGLMFGPDTSTSNRATVGGMIGNNSAGSGSLRYGMTIDHVRALDVVLADAARTTLRPFSEAERADLAARPGLEGDIHRGLARILRENADAVATGYPDFWRRACGYRLDRLAQDPAFDLAKFVVGSEGTLVLATGAEVDLVPKPARTVIAVGHFTSVPAAIAATQDALAHDPAAVELMDRTILDLSRQRIEYASLGDILQGDPEALLFVSFTGDDEAELVDRLHRLTRTWKTSGHGYHTLEAVTPQQQAALLKVRKSSLGLLMAAGSGTRRPLAFVEDTAVDPVHLVEYTTRFKEILDRHGMEAGFYGHCSVGCLHIRPFVDLAVPGEAERMRAVAEEVKDLVTEYGGVNSSEHGDGLARSEFNRQIFGPELYAAMQEVKRVFDPAGLLNPGKIVDAPPMTDHLRDPALPEAAPVRTRLAFEVVGGMRGAADRCMNIGLCRKSTTGAMCPSYIATRDEEHATRGRANALVKALSEPDPTAALGGERLHEVLDLCLMCKACKSECPLGVDMAKLKSETQSHYHDAHGVPLRTRIFGAVRTLYRLGSATAPLSGLPNRWPVLRRLMERATGITARRPLPSFERQNLVRWFRRRGAPAGEAPLGELTFLADSFSTFTEPGIGRAAIGLLERAGWRVRLESRGCCGRSSLSKGLVDDAKAKVGGLVGLLSEGGAAGTPIVGCEPSCVLTLKDEAASMLPGDPRVADVAGRVRQVEELLTEALDAGRLTLSADSWPAGRRILFHGHCHQKAEVGTGATMALLRRIPGAEVVELDAGCCGMAGSFGFEAEHYEMSMKVGSDRLFPAIEAEEEDTVVAATGVSCRQQIGHGTERRAWHPVELVAAALEPGRPARR</sequence>
<dbReference type="InterPro" id="IPR004017">
    <property type="entry name" value="Cys_rich_dom"/>
</dbReference>
<dbReference type="Proteomes" id="UP001348641">
    <property type="component" value="Unassembled WGS sequence"/>
</dbReference>
<dbReference type="InterPro" id="IPR016171">
    <property type="entry name" value="Vanillyl_alc_oxidase_C-sub2"/>
</dbReference>
<dbReference type="Pfam" id="PF02754">
    <property type="entry name" value="CCG"/>
    <property type="match status" value="1"/>
</dbReference>
<evidence type="ECO:0000259" key="9">
    <source>
        <dbReference type="PROSITE" id="PS51387"/>
    </source>
</evidence>
<organism evidence="10 11">
    <name type="scientific">Nocardiopsis tropica</name>
    <dbReference type="NCBI Taxonomy" id="109330"/>
    <lineage>
        <taxon>Bacteria</taxon>
        <taxon>Bacillati</taxon>
        <taxon>Actinomycetota</taxon>
        <taxon>Actinomycetes</taxon>
        <taxon>Streptosporangiales</taxon>
        <taxon>Nocardiopsidaceae</taxon>
        <taxon>Nocardiopsis</taxon>
    </lineage>
</organism>
<dbReference type="Pfam" id="PF13183">
    <property type="entry name" value="Fer4_8"/>
    <property type="match status" value="1"/>
</dbReference>
<dbReference type="PANTHER" id="PTHR11748:SF119">
    <property type="entry name" value="D-2-HYDROXYGLUTARATE DEHYDROGENASE"/>
    <property type="match status" value="1"/>
</dbReference>
<dbReference type="InterPro" id="IPR016164">
    <property type="entry name" value="FAD-linked_Oxase-like_C"/>
</dbReference>
<evidence type="ECO:0000313" key="10">
    <source>
        <dbReference type="EMBL" id="MEE2055185.1"/>
    </source>
</evidence>
<accession>A0ABU7L0V1</accession>